<dbReference type="EMBL" id="JALJOS010000026">
    <property type="protein sequence ID" value="KAK9825094.1"/>
    <property type="molecule type" value="Genomic_DNA"/>
</dbReference>
<accession>A0AAW1QUB6</accession>
<evidence type="ECO:0000313" key="2">
    <source>
        <dbReference type="EMBL" id="KAK9825094.1"/>
    </source>
</evidence>
<proteinExistence type="predicted"/>
<dbReference type="Proteomes" id="UP001438707">
    <property type="component" value="Unassembled WGS sequence"/>
</dbReference>
<protein>
    <submittedName>
        <fullName evidence="2">Uncharacterized protein</fullName>
    </submittedName>
</protein>
<evidence type="ECO:0000256" key="1">
    <source>
        <dbReference type="SAM" id="MobiDB-lite"/>
    </source>
</evidence>
<dbReference type="PANTHER" id="PTHR15852:SF54">
    <property type="entry name" value="PROTEIN SSUH2 HOMOLOG"/>
    <property type="match status" value="1"/>
</dbReference>
<dbReference type="SUPFAM" id="SSF57938">
    <property type="entry name" value="DnaJ/Hsp40 cysteine-rich domain"/>
    <property type="match status" value="1"/>
</dbReference>
<keyword evidence="3" id="KW-1185">Reference proteome</keyword>
<feature type="region of interest" description="Disordered" evidence="1">
    <location>
        <begin position="43"/>
        <end position="62"/>
    </location>
</feature>
<evidence type="ECO:0000313" key="3">
    <source>
        <dbReference type="Proteomes" id="UP001438707"/>
    </source>
</evidence>
<name>A0AAW1QUB6_9CHLO</name>
<comment type="caution">
    <text evidence="2">The sequence shown here is derived from an EMBL/GenBank/DDBJ whole genome shotgun (WGS) entry which is preliminary data.</text>
</comment>
<sequence>MPWPQSQLSRASRSSASASLLCKLRLKHRIFLRPYRSGAPTSFEPKASGNFKPPAVRADSGDPVLVVTQPGVSSVRRKLPEKPCKTCAGSGKSTCRLCSGAGRLNFVEEAVLPSGVWPNWCKACRGSGRWNCDSCMGTGAHREKMGFRLPHENQ</sequence>
<organism evidence="2 3">
    <name type="scientific">Apatococcus lobatus</name>
    <dbReference type="NCBI Taxonomy" id="904363"/>
    <lineage>
        <taxon>Eukaryota</taxon>
        <taxon>Viridiplantae</taxon>
        <taxon>Chlorophyta</taxon>
        <taxon>core chlorophytes</taxon>
        <taxon>Trebouxiophyceae</taxon>
        <taxon>Chlorellales</taxon>
        <taxon>Chlorellaceae</taxon>
        <taxon>Apatococcus</taxon>
    </lineage>
</organism>
<gene>
    <name evidence="2" type="ORF">WJX74_007755</name>
</gene>
<dbReference type="AlphaFoldDB" id="A0AAW1QUB6"/>
<dbReference type="InterPro" id="IPR036410">
    <property type="entry name" value="HSP_DnaJ_Cys-rich_dom_sf"/>
</dbReference>
<dbReference type="PANTHER" id="PTHR15852">
    <property type="entry name" value="PLASTID TRANSCRIPTIONALLY ACTIVE PROTEIN"/>
    <property type="match status" value="1"/>
</dbReference>
<reference evidence="2 3" key="1">
    <citation type="journal article" date="2024" name="Nat. Commun.">
        <title>Phylogenomics reveals the evolutionary origins of lichenization in chlorophyte algae.</title>
        <authorList>
            <person name="Puginier C."/>
            <person name="Libourel C."/>
            <person name="Otte J."/>
            <person name="Skaloud P."/>
            <person name="Haon M."/>
            <person name="Grisel S."/>
            <person name="Petersen M."/>
            <person name="Berrin J.G."/>
            <person name="Delaux P.M."/>
            <person name="Dal Grande F."/>
            <person name="Keller J."/>
        </authorList>
    </citation>
    <scope>NUCLEOTIDE SEQUENCE [LARGE SCALE GENOMIC DNA]</scope>
    <source>
        <strain evidence="2 3">SAG 2145</strain>
    </source>
</reference>